<dbReference type="InterPro" id="IPR034139">
    <property type="entry name" value="TOPRIM_OLD"/>
</dbReference>
<dbReference type="Gene3D" id="3.40.50.300">
    <property type="entry name" value="P-loop containing nucleotide triphosphate hydrolases"/>
    <property type="match status" value="1"/>
</dbReference>
<evidence type="ECO:0000256" key="1">
    <source>
        <dbReference type="SAM" id="MobiDB-lite"/>
    </source>
</evidence>
<evidence type="ECO:0000259" key="3">
    <source>
        <dbReference type="Pfam" id="PF20469"/>
    </source>
</evidence>
<feature type="domain" description="OLD protein-like TOPRIM" evidence="3">
    <location>
        <begin position="461"/>
        <end position="535"/>
    </location>
</feature>
<dbReference type="PANTHER" id="PTHR43581">
    <property type="entry name" value="ATP/GTP PHOSPHATASE"/>
    <property type="match status" value="1"/>
</dbReference>
<feature type="region of interest" description="Disordered" evidence="1">
    <location>
        <begin position="121"/>
        <end position="140"/>
    </location>
</feature>
<dbReference type="RefSeq" id="WP_120584828.1">
    <property type="nucleotide sequence ID" value="NZ_RAWI01000053.1"/>
</dbReference>
<dbReference type="InterPro" id="IPR041685">
    <property type="entry name" value="AAA_GajA/Old/RecF-like"/>
</dbReference>
<evidence type="ECO:0000259" key="2">
    <source>
        <dbReference type="Pfam" id="PF13175"/>
    </source>
</evidence>
<keyword evidence="5" id="KW-1185">Reference proteome</keyword>
<dbReference type="InterPro" id="IPR027417">
    <property type="entry name" value="P-loop_NTPase"/>
</dbReference>
<dbReference type="PANTHER" id="PTHR43581:SF4">
    <property type="entry name" value="ATP_GTP PHOSPHATASE"/>
    <property type="match status" value="1"/>
</dbReference>
<keyword evidence="4" id="KW-0255">Endonuclease</keyword>
<sequence length="834" mass="93634">MRLDRVVIKNFKSIKMIELRIPQKDEHRQGSADFLSIVGENNAGKSSVLEAIRFACTATSKSAQVQFPGNEPSNGPIEIELDFDQFNESDRASPVLQENIFMEDGREKYRLKRSWRTVGTASENSSYNPNRPPTDHLTGWTGKKTLKTLLEADERWKPIAELVAQENSTPRPPIGVLIKAARQLNSPLLETHPQEPWAAHPGSSASHLEAILPSIIYVPALRETSEEADVGMKQSSIRKIVNSLFEQQLASHERVIRFRAAAIELQDLFATEGKHRIVTSIEEQITAKFKELINIGAELKFSAPDVMSDLASSTEFRVLDGGLSTTPDNQGHGAQRSIVLALLQMYAEQLRKSTAREQHPMLFLIEEPEIYLHPAMCRRMRDTLLKISRSGIGQVICTTHSPVFLDLADRHDGIVILRKKAAAPVAKQRTRDVFDQTATDKEQRARLRMLLSFDPAVNEAFFSEQVCLVEGDCEIAAVEAVARRLEKEGNISWSKYLMARRTVTLINCRGKWTIPAFQKVLSAFDINYRVIYDLDAGAQANQANSQIENLLSENDKSLPHDPNFEQFIFGKSWRSDKPWLATKTINEAPQLNARLIEFFEFALGKSVSDLKPDAVPPTTENTTAPQVQRPSRRNLRGKLKEFKVPSQVIQSAQRVEQLFRIAAGPNFAIRPDSDSPFQQLEGTKIDAFAIVTGSSMADTLHDNDIVALKFLNKVFLESVHSTDIPFNAALPSLLENDGIYVLAANDYIDQKSYTMKRVRISTRPDGAWRGDISADNPDTNWGDRGHFEIRKTDRIHFAAQVIGVVRRDELEGFSPEAIGLTTIPMEQEPTFEED</sequence>
<dbReference type="CDD" id="cd01026">
    <property type="entry name" value="TOPRIM_OLD"/>
    <property type="match status" value="1"/>
</dbReference>
<keyword evidence="4" id="KW-0540">Nuclease</keyword>
<organism evidence="4 5">
    <name type="scientific">Corallococcus praedator</name>
    <dbReference type="NCBI Taxonomy" id="2316724"/>
    <lineage>
        <taxon>Bacteria</taxon>
        <taxon>Pseudomonadati</taxon>
        <taxon>Myxococcota</taxon>
        <taxon>Myxococcia</taxon>
        <taxon>Myxococcales</taxon>
        <taxon>Cystobacterineae</taxon>
        <taxon>Myxococcaceae</taxon>
        <taxon>Corallococcus</taxon>
    </lineage>
</organism>
<accession>A0ABX9QNX3</accession>
<keyword evidence="4" id="KW-0378">Hydrolase</keyword>
<gene>
    <name evidence="4" type="ORF">D7Y13_09820</name>
</gene>
<comment type="caution">
    <text evidence="4">The sequence shown here is derived from an EMBL/GenBank/DDBJ whole genome shotgun (WGS) entry which is preliminary data.</text>
</comment>
<dbReference type="Proteomes" id="UP000278907">
    <property type="component" value="Unassembled WGS sequence"/>
</dbReference>
<dbReference type="Pfam" id="PF20469">
    <property type="entry name" value="OLD-like_TOPRIM"/>
    <property type="match status" value="1"/>
</dbReference>
<dbReference type="Pfam" id="PF13175">
    <property type="entry name" value="AAA_15"/>
    <property type="match status" value="1"/>
</dbReference>
<evidence type="ECO:0000313" key="5">
    <source>
        <dbReference type="Proteomes" id="UP000278907"/>
    </source>
</evidence>
<evidence type="ECO:0000313" key="4">
    <source>
        <dbReference type="EMBL" id="RKI12163.1"/>
    </source>
</evidence>
<reference evidence="4 5" key="1">
    <citation type="submission" date="2018-09" db="EMBL/GenBank/DDBJ databases">
        <authorList>
            <person name="Livingstone P.G."/>
            <person name="Whitworth D.E."/>
        </authorList>
    </citation>
    <scope>NUCLEOTIDE SEQUENCE [LARGE SCALE GENOMIC DNA]</scope>
    <source>
        <strain evidence="4 5">CA031B</strain>
    </source>
</reference>
<name>A0ABX9QNX3_9BACT</name>
<dbReference type="GO" id="GO:0004519">
    <property type="term" value="F:endonuclease activity"/>
    <property type="evidence" value="ECO:0007669"/>
    <property type="project" value="UniProtKB-KW"/>
</dbReference>
<proteinExistence type="predicted"/>
<dbReference type="SUPFAM" id="SSF52540">
    <property type="entry name" value="P-loop containing nucleoside triphosphate hydrolases"/>
    <property type="match status" value="1"/>
</dbReference>
<dbReference type="InterPro" id="IPR051396">
    <property type="entry name" value="Bact_Antivir_Def_Nuclease"/>
</dbReference>
<dbReference type="EMBL" id="RAWI01000053">
    <property type="protein sequence ID" value="RKI12163.1"/>
    <property type="molecule type" value="Genomic_DNA"/>
</dbReference>
<feature type="domain" description="Endonuclease GajA/Old nuclease/RecF-like AAA" evidence="2">
    <location>
        <begin position="1"/>
        <end position="404"/>
    </location>
</feature>
<protein>
    <submittedName>
        <fullName evidence="4">OLD family endonuclease</fullName>
    </submittedName>
</protein>